<dbReference type="Pfam" id="PF02739">
    <property type="entry name" value="5_3_exonuc_N"/>
    <property type="match status" value="1"/>
</dbReference>
<dbReference type="InterPro" id="IPR002421">
    <property type="entry name" value="5-3_exonuclease"/>
</dbReference>
<dbReference type="SUPFAM" id="SSF47807">
    <property type="entry name" value="5' to 3' exonuclease, C-terminal subdomain"/>
    <property type="match status" value="1"/>
</dbReference>
<dbReference type="InterPro" id="IPR029060">
    <property type="entry name" value="PIN-like_dom_sf"/>
</dbReference>
<dbReference type="RefSeq" id="WP_343045795.1">
    <property type="nucleotide sequence ID" value="NZ_JACBZS010000001.1"/>
</dbReference>
<proteinExistence type="predicted"/>
<reference evidence="8 9" key="1">
    <citation type="submission" date="2020-07" db="EMBL/GenBank/DDBJ databases">
        <title>Sequencing the genomes of 1000 actinobacteria strains.</title>
        <authorList>
            <person name="Klenk H.-P."/>
        </authorList>
    </citation>
    <scope>NUCLEOTIDE SEQUENCE [LARGE SCALE GENOMIC DNA]</scope>
    <source>
        <strain evidence="8 9">DSM 103164</strain>
    </source>
</reference>
<dbReference type="GO" id="GO:0033567">
    <property type="term" value="P:DNA replication, Okazaki fragment processing"/>
    <property type="evidence" value="ECO:0007669"/>
    <property type="project" value="InterPro"/>
</dbReference>
<evidence type="ECO:0000313" key="9">
    <source>
        <dbReference type="Proteomes" id="UP000527616"/>
    </source>
</evidence>
<keyword evidence="9" id="KW-1185">Reference proteome</keyword>
<keyword evidence="2" id="KW-0378">Hydrolase</keyword>
<evidence type="ECO:0000256" key="3">
    <source>
        <dbReference type="ARBA" id="ARBA00022839"/>
    </source>
</evidence>
<dbReference type="PANTHER" id="PTHR42646:SF2">
    <property type="entry name" value="5'-3' EXONUCLEASE FAMILY PROTEIN"/>
    <property type="match status" value="1"/>
</dbReference>
<evidence type="ECO:0000256" key="4">
    <source>
        <dbReference type="ARBA" id="ARBA00023125"/>
    </source>
</evidence>
<protein>
    <recommendedName>
        <fullName evidence="6">5'-3' exonuclease</fullName>
    </recommendedName>
</protein>
<name>A0A7Z0D5W8_9ACTN</name>
<dbReference type="InterPro" id="IPR020045">
    <property type="entry name" value="DNA_polI_H3TH"/>
</dbReference>
<keyword evidence="3 8" id="KW-0269">Exonuclease</keyword>
<sequence>MSHGRLMLLDTASLYFRAFHGLPSTLRSPDGRPVNAVRGLLDFIARLITDYSPDALACCWDNDWRPSWRVELLPSYKTHRVAPRVPAGAPVGAGGVGAESGTAEEAPDELEAQVPVIMEVLDALGLPVIGADGYEADDVIGTLATTWSGPVDVVTGDRDLFQLVDDKHPVRIVYTARGMSRLAEVDDAWVRSKYGIAPWQYADFAVLRGDPSDGIPGVAGIGEKIAASLLGEYDDLAGLMRAAMDSDSSLTTATRRKLADAVDYLGVAGEVVRVARDLPLPQPGPLPGPPGARFDELAERHGLGSSADRIRKALAARAG</sequence>
<dbReference type="CDD" id="cd09898">
    <property type="entry name" value="H3TH_53EXO"/>
    <property type="match status" value="1"/>
</dbReference>
<organism evidence="8 9">
    <name type="scientific">Naumannella cuiyingiana</name>
    <dbReference type="NCBI Taxonomy" id="1347891"/>
    <lineage>
        <taxon>Bacteria</taxon>
        <taxon>Bacillati</taxon>
        <taxon>Actinomycetota</taxon>
        <taxon>Actinomycetes</taxon>
        <taxon>Propionibacteriales</taxon>
        <taxon>Propionibacteriaceae</taxon>
        <taxon>Naumannella</taxon>
    </lineage>
</organism>
<dbReference type="AlphaFoldDB" id="A0A7Z0D5W8"/>
<dbReference type="Pfam" id="PF01367">
    <property type="entry name" value="5_3_exonuc"/>
    <property type="match status" value="1"/>
</dbReference>
<dbReference type="Gene3D" id="3.40.50.1010">
    <property type="entry name" value="5'-nuclease"/>
    <property type="match status" value="1"/>
</dbReference>
<dbReference type="PANTHER" id="PTHR42646">
    <property type="entry name" value="FLAP ENDONUCLEASE XNI"/>
    <property type="match status" value="1"/>
</dbReference>
<dbReference type="InterPro" id="IPR038969">
    <property type="entry name" value="FEN"/>
</dbReference>
<dbReference type="GO" id="GO:0008409">
    <property type="term" value="F:5'-3' exonuclease activity"/>
    <property type="evidence" value="ECO:0007669"/>
    <property type="project" value="InterPro"/>
</dbReference>
<evidence type="ECO:0000259" key="7">
    <source>
        <dbReference type="SMART" id="SM00475"/>
    </source>
</evidence>
<dbReference type="SMART" id="SM00475">
    <property type="entry name" value="53EXOc"/>
    <property type="match status" value="1"/>
</dbReference>
<feature type="domain" description="5'-3' exonuclease" evidence="7">
    <location>
        <begin position="4"/>
        <end position="290"/>
    </location>
</feature>
<comment type="caution">
    <text evidence="8">The sequence shown here is derived from an EMBL/GenBank/DDBJ whole genome shotgun (WGS) entry which is preliminary data.</text>
</comment>
<dbReference type="GO" id="GO:0003677">
    <property type="term" value="F:DNA binding"/>
    <property type="evidence" value="ECO:0007669"/>
    <property type="project" value="UniProtKB-KW"/>
</dbReference>
<dbReference type="Gene3D" id="1.10.150.20">
    <property type="entry name" value="5' to 3' exonuclease, C-terminal subdomain"/>
    <property type="match status" value="1"/>
</dbReference>
<dbReference type="EMBL" id="JACBZS010000001">
    <property type="protein sequence ID" value="NYI69462.1"/>
    <property type="molecule type" value="Genomic_DNA"/>
</dbReference>
<dbReference type="GO" id="GO:0017108">
    <property type="term" value="F:5'-flap endonuclease activity"/>
    <property type="evidence" value="ECO:0007669"/>
    <property type="project" value="InterPro"/>
</dbReference>
<dbReference type="SMART" id="SM00279">
    <property type="entry name" value="HhH2"/>
    <property type="match status" value="1"/>
</dbReference>
<evidence type="ECO:0000256" key="5">
    <source>
        <dbReference type="ARBA" id="ARBA00049957"/>
    </source>
</evidence>
<keyword evidence="1" id="KW-0540">Nuclease</keyword>
<comment type="function">
    <text evidence="5">5'-3' exonuclease acting preferentially on double-stranded DNA.</text>
</comment>
<dbReference type="InterPro" id="IPR008918">
    <property type="entry name" value="HhH2"/>
</dbReference>
<keyword evidence="4" id="KW-0238">DNA-binding</keyword>
<dbReference type="CDD" id="cd09859">
    <property type="entry name" value="PIN_53EXO"/>
    <property type="match status" value="1"/>
</dbReference>
<dbReference type="InterPro" id="IPR036279">
    <property type="entry name" value="5-3_exonuclease_C_sf"/>
</dbReference>
<evidence type="ECO:0000256" key="6">
    <source>
        <dbReference type="ARBA" id="ARBA00050026"/>
    </source>
</evidence>
<accession>A0A7Z0D5W8</accession>
<gene>
    <name evidence="8" type="ORF">GGQ54_000022</name>
</gene>
<dbReference type="Proteomes" id="UP000527616">
    <property type="component" value="Unassembled WGS sequence"/>
</dbReference>
<dbReference type="InterPro" id="IPR020046">
    <property type="entry name" value="5-3_exonucl_a-hlix_arch_N"/>
</dbReference>
<evidence type="ECO:0000256" key="2">
    <source>
        <dbReference type="ARBA" id="ARBA00022801"/>
    </source>
</evidence>
<dbReference type="SUPFAM" id="SSF88723">
    <property type="entry name" value="PIN domain-like"/>
    <property type="match status" value="1"/>
</dbReference>
<evidence type="ECO:0000256" key="1">
    <source>
        <dbReference type="ARBA" id="ARBA00022722"/>
    </source>
</evidence>
<evidence type="ECO:0000313" key="8">
    <source>
        <dbReference type="EMBL" id="NYI69462.1"/>
    </source>
</evidence>